<dbReference type="SMART" id="SM00494">
    <property type="entry name" value="ChtBD2"/>
    <property type="match status" value="4"/>
</dbReference>
<evidence type="ECO:0000313" key="9">
    <source>
        <dbReference type="Proteomes" id="UP000594454"/>
    </source>
</evidence>
<gene>
    <name evidence="8" type="ORF">HERILL_LOCUS3736</name>
</gene>
<dbReference type="Gene3D" id="2.170.140.10">
    <property type="entry name" value="Chitin binding domain"/>
    <property type="match status" value="3"/>
</dbReference>
<keyword evidence="3" id="KW-0677">Repeat</keyword>
<reference evidence="8 9" key="1">
    <citation type="submission" date="2020-11" db="EMBL/GenBank/DDBJ databases">
        <authorList>
            <person name="Wallbank WR R."/>
            <person name="Pardo Diaz C."/>
            <person name="Kozak K."/>
            <person name="Martin S."/>
            <person name="Jiggins C."/>
            <person name="Moest M."/>
            <person name="Warren A I."/>
            <person name="Generalovic N T."/>
            <person name="Byers J.R.P. K."/>
            <person name="Montejo-Kovacevich G."/>
            <person name="Yen C E."/>
        </authorList>
    </citation>
    <scope>NUCLEOTIDE SEQUENCE [LARGE SCALE GENOMIC DNA]</scope>
</reference>
<evidence type="ECO:0000256" key="1">
    <source>
        <dbReference type="ARBA" id="ARBA00022669"/>
    </source>
</evidence>
<evidence type="ECO:0000256" key="2">
    <source>
        <dbReference type="ARBA" id="ARBA00022729"/>
    </source>
</evidence>
<keyword evidence="5" id="KW-0325">Glycoprotein</keyword>
<dbReference type="InParanoid" id="A0A7R8UH43"/>
<evidence type="ECO:0000256" key="4">
    <source>
        <dbReference type="ARBA" id="ARBA00023157"/>
    </source>
</evidence>
<proteinExistence type="predicted"/>
<name>A0A7R8UH43_HERIL</name>
<evidence type="ECO:0000256" key="6">
    <source>
        <dbReference type="SAM" id="SignalP"/>
    </source>
</evidence>
<dbReference type="PROSITE" id="PS50940">
    <property type="entry name" value="CHIT_BIND_II"/>
    <property type="match status" value="3"/>
</dbReference>
<evidence type="ECO:0000256" key="5">
    <source>
        <dbReference type="ARBA" id="ARBA00023180"/>
    </source>
</evidence>
<dbReference type="InterPro" id="IPR036508">
    <property type="entry name" value="Chitin-bd_dom_sf"/>
</dbReference>
<evidence type="ECO:0000313" key="8">
    <source>
        <dbReference type="EMBL" id="CAD7080590.1"/>
    </source>
</evidence>
<evidence type="ECO:0000259" key="7">
    <source>
        <dbReference type="PROSITE" id="PS50940"/>
    </source>
</evidence>
<feature type="domain" description="Chitin-binding type-2" evidence="7">
    <location>
        <begin position="197"/>
        <end position="252"/>
    </location>
</feature>
<organism evidence="8 9">
    <name type="scientific">Hermetia illucens</name>
    <name type="common">Black soldier fly</name>
    <dbReference type="NCBI Taxonomy" id="343691"/>
    <lineage>
        <taxon>Eukaryota</taxon>
        <taxon>Metazoa</taxon>
        <taxon>Ecdysozoa</taxon>
        <taxon>Arthropoda</taxon>
        <taxon>Hexapoda</taxon>
        <taxon>Insecta</taxon>
        <taxon>Pterygota</taxon>
        <taxon>Neoptera</taxon>
        <taxon>Endopterygota</taxon>
        <taxon>Diptera</taxon>
        <taxon>Brachycera</taxon>
        <taxon>Stratiomyomorpha</taxon>
        <taxon>Stratiomyidae</taxon>
        <taxon>Hermetiinae</taxon>
        <taxon>Hermetia</taxon>
    </lineage>
</organism>
<dbReference type="Proteomes" id="UP000594454">
    <property type="component" value="Chromosome 2"/>
</dbReference>
<dbReference type="GO" id="GO:0008061">
    <property type="term" value="F:chitin binding"/>
    <property type="evidence" value="ECO:0007669"/>
    <property type="project" value="UniProtKB-KW"/>
</dbReference>
<feature type="domain" description="Chitin-binding type-2" evidence="7">
    <location>
        <begin position="24"/>
        <end position="88"/>
    </location>
</feature>
<dbReference type="EMBL" id="LR899010">
    <property type="protein sequence ID" value="CAD7080590.1"/>
    <property type="molecule type" value="Genomic_DNA"/>
</dbReference>
<protein>
    <recommendedName>
        <fullName evidence="7">Chitin-binding type-2 domain-containing protein</fullName>
    </recommendedName>
</protein>
<dbReference type="InterPro" id="IPR051940">
    <property type="entry name" value="Chitin_bind-dev_reg"/>
</dbReference>
<accession>A0A7R8UH43</accession>
<dbReference type="GO" id="GO:0005576">
    <property type="term" value="C:extracellular region"/>
    <property type="evidence" value="ECO:0007669"/>
    <property type="project" value="InterPro"/>
</dbReference>
<keyword evidence="1" id="KW-0147">Chitin-binding</keyword>
<dbReference type="Pfam" id="PF01607">
    <property type="entry name" value="CBM_14"/>
    <property type="match status" value="4"/>
</dbReference>
<dbReference type="PANTHER" id="PTHR23301">
    <property type="entry name" value="CHITIN BINDING PERITROPHIN-A"/>
    <property type="match status" value="1"/>
</dbReference>
<dbReference type="InterPro" id="IPR002557">
    <property type="entry name" value="Chitin-bd_dom"/>
</dbReference>
<keyword evidence="4" id="KW-1015">Disulfide bond</keyword>
<keyword evidence="2 6" id="KW-0732">Signal</keyword>
<dbReference type="AlphaFoldDB" id="A0A7R8UH43"/>
<sequence>MAKGLLVYLLFNILALSARYTLVEAVCDQPDDKQYDLRPDPSDCKNYFECGRAPGSYTEKKCPHGTGFNEDSQTCMWRTSTAASVCFGTPTTPSNCNPAPFPDAVYDKMRDQCVLKWTLVMTSETMPDCSEQDATGNYVYKDEFIADPTNCAGYYLCKDGVRLKGSCDAKLFNFDPLNQYCVRKENLPCSVNSVFSNAVCEGEKSGTFVADPNICTAYFRCTGNDAGRQEFCDKGLYFSEGSCVSKRPSRCSCEDAKENSKGEYAHEDPTKFWICDNGMRTEMSCPKGTKWSQADKSCLM</sequence>
<dbReference type="OrthoDB" id="6020543at2759"/>
<keyword evidence="9" id="KW-1185">Reference proteome</keyword>
<dbReference type="PANTHER" id="PTHR23301:SF106">
    <property type="entry name" value="CHITIN-BINDING TYPE-2 DOMAIN-CONTAINING PROTEIN-RELATED"/>
    <property type="match status" value="1"/>
</dbReference>
<feature type="chain" id="PRO_5031403306" description="Chitin-binding type-2 domain-containing protein" evidence="6">
    <location>
        <begin position="26"/>
        <end position="300"/>
    </location>
</feature>
<dbReference type="SUPFAM" id="SSF57625">
    <property type="entry name" value="Invertebrate chitin-binding proteins"/>
    <property type="match status" value="4"/>
</dbReference>
<feature type="signal peptide" evidence="6">
    <location>
        <begin position="1"/>
        <end position="25"/>
    </location>
</feature>
<feature type="domain" description="Chitin-binding type-2" evidence="7">
    <location>
        <begin position="126"/>
        <end position="191"/>
    </location>
</feature>
<evidence type="ECO:0000256" key="3">
    <source>
        <dbReference type="ARBA" id="ARBA00022737"/>
    </source>
</evidence>